<proteinExistence type="predicted"/>
<dbReference type="PATRIC" id="fig|584.121.peg.304"/>
<dbReference type="RefSeq" id="WP_024008817.1">
    <property type="nucleotide sequence ID" value="NZ_BGMB01000011.1"/>
</dbReference>
<organism evidence="1">
    <name type="scientific">Proteus mirabilis</name>
    <dbReference type="NCBI Taxonomy" id="584"/>
    <lineage>
        <taxon>Bacteria</taxon>
        <taxon>Pseudomonadati</taxon>
        <taxon>Pseudomonadota</taxon>
        <taxon>Gammaproteobacteria</taxon>
        <taxon>Enterobacterales</taxon>
        <taxon>Morganellaceae</taxon>
        <taxon>Proteus</taxon>
    </lineage>
</organism>
<evidence type="ECO:0000313" key="1">
    <source>
        <dbReference type="EMBL" id="ALN43797.1"/>
    </source>
</evidence>
<sequence length="250" mass="28689">MMVLTLLTKQIDGEFKVYWKTGLRRGGELKVDLGEQYDKLPEQQKPIAAELYAIHHLLSVKEMMGSNRSGNGLQIRVSKGAIKKLQKQRSTQHSLYSLTRFLLTRYQEAQISVEKRDDWLSHSFEEYSVDNATVREIDEVINVPNIGPVVVTRHALERFVERLSDGVPKHPWKALTSRLFSSSLTKAILPEKVALHKNQKYSNKADIWRHSNSDLHFVVVPSGAMKTLVTVYRLNESLTKAQNEFKMCVR</sequence>
<evidence type="ECO:0000313" key="3">
    <source>
        <dbReference type="EMBL" id="MEY2343506.1"/>
    </source>
</evidence>
<dbReference type="GeneID" id="57334155"/>
<dbReference type="EMBL" id="KY437729">
    <property type="protein sequence ID" value="ASF20422.1"/>
    <property type="molecule type" value="Genomic_DNA"/>
</dbReference>
<reference evidence="3" key="3">
    <citation type="submission" date="2021-05" db="EMBL/GenBank/DDBJ databases">
        <title>First report of NDM-5 and VEB-6 producing Proteus mirabilis isolated from blood of a sepsis patient in Kolkata, India.</title>
        <authorList>
            <person name="Halder G."/>
            <person name="Chaudhuri B."/>
            <person name="Dutta S."/>
        </authorList>
    </citation>
    <scope>NUCLEOTIDE SEQUENCE [LARGE SCALE GENOMIC DNA]</scope>
    <source>
        <strain evidence="3">7049</strain>
    </source>
</reference>
<dbReference type="EMBL" id="KT894734">
    <property type="protein sequence ID" value="ALN43797.1"/>
    <property type="molecule type" value="Genomic_DNA"/>
</dbReference>
<gene>
    <name evidence="3" type="ORF">I3679_001040</name>
</gene>
<accession>A0A0V8SAK4</accession>
<dbReference type="AlphaFoldDB" id="A0A0V8SAK4"/>
<dbReference type="EMBL" id="JADQCH020000001">
    <property type="protein sequence ID" value="MEY2343506.1"/>
    <property type="molecule type" value="Genomic_DNA"/>
</dbReference>
<evidence type="ECO:0000313" key="2">
    <source>
        <dbReference type="EMBL" id="ASF20422.1"/>
    </source>
</evidence>
<reference evidence="2" key="2">
    <citation type="journal article" date="2017" name="Int. J. Antimicrob. Agents">
        <title>Identification and characterization of new members of the SXT/R391 family of integrative and conjugative elements (ICEs) in Proteus mirabilis.</title>
        <authorList>
            <person name="Bie L."/>
            <person name="Wu H."/>
            <person name="Wang X.H."/>
            <person name="Wang M."/>
            <person name="Xu H."/>
        </authorList>
    </citation>
    <scope>NUCLEOTIDE SEQUENCE</scope>
    <source>
        <strain evidence="2">JN39</strain>
    </source>
</reference>
<name>A0A0V8SAK4_PROMI</name>
<reference evidence="1" key="1">
    <citation type="journal article" date="2016" name="Antimicrob. Agents Chemother.">
        <title>Characterization of SXT/R391 Integrative and Conjugative Elements in Proteus mirabilis Isolates from Food-Producing Animals in China.</title>
        <authorList>
            <person name="Lei C.W."/>
            <person name="Zhang A.Y."/>
            <person name="Wang H.N."/>
            <person name="Liu B.H."/>
            <person name="Yang L.Q."/>
            <person name="Yang Y.Q."/>
        </authorList>
    </citation>
    <scope>NUCLEOTIDE SEQUENCE</scope>
    <source>
        <strain evidence="1">PM14C28</strain>
    </source>
</reference>
<protein>
    <submittedName>
        <fullName evidence="1">Uncharacterized protein</fullName>
    </submittedName>
</protein>